<feature type="region of interest" description="Disordered" evidence="1">
    <location>
        <begin position="1"/>
        <end position="22"/>
    </location>
</feature>
<reference evidence="2" key="1">
    <citation type="submission" date="2020-11" db="EMBL/GenBank/DDBJ databases">
        <authorList>
            <consortium name="DOE Joint Genome Institute"/>
            <person name="Ahrendt S."/>
            <person name="Riley R."/>
            <person name="Andreopoulos W."/>
            <person name="Labutti K."/>
            <person name="Pangilinan J."/>
            <person name="Ruiz-Duenas F.J."/>
            <person name="Barrasa J.M."/>
            <person name="Sanchez-Garcia M."/>
            <person name="Camarero S."/>
            <person name="Miyauchi S."/>
            <person name="Serrano A."/>
            <person name="Linde D."/>
            <person name="Babiker R."/>
            <person name="Drula E."/>
            <person name="Ayuso-Fernandez I."/>
            <person name="Pacheco R."/>
            <person name="Padilla G."/>
            <person name="Ferreira P."/>
            <person name="Barriuso J."/>
            <person name="Kellner H."/>
            <person name="Castanera R."/>
            <person name="Alfaro M."/>
            <person name="Ramirez L."/>
            <person name="Pisabarro A.G."/>
            <person name="Kuo A."/>
            <person name="Tritt A."/>
            <person name="Lipzen A."/>
            <person name="He G."/>
            <person name="Yan M."/>
            <person name="Ng V."/>
            <person name="Cullen D."/>
            <person name="Martin F."/>
            <person name="Rosso M.-N."/>
            <person name="Henrissat B."/>
            <person name="Hibbett D."/>
            <person name="Martinez A.T."/>
            <person name="Grigoriev I.V."/>
        </authorList>
    </citation>
    <scope>NUCLEOTIDE SEQUENCE</scope>
    <source>
        <strain evidence="2">MF-IS2</strain>
    </source>
</reference>
<feature type="compositionally biased region" description="Polar residues" evidence="1">
    <location>
        <begin position="1"/>
        <end position="10"/>
    </location>
</feature>
<accession>A0A9P6BWQ6</accession>
<name>A0A9P6BWQ6_9AGAR</name>
<dbReference type="Proteomes" id="UP000807342">
    <property type="component" value="Unassembled WGS sequence"/>
</dbReference>
<dbReference type="EMBL" id="MU151686">
    <property type="protein sequence ID" value="KAF9442177.1"/>
    <property type="molecule type" value="Genomic_DNA"/>
</dbReference>
<sequence length="418" mass="47025">MPSQDTSLQPLTAPGNSAPAPSEVLPRLERLIAQEAHRWGTKAVQEKIRVDILDPLTSKIQADTHDKKTRKVNISVLNSLSSNLDHLQDFAKGILDGSYIDNIFRVISLSGVNTTTTFARLGIEILDDYPICEVLKIIRSSDFRQHHDYHFPVLDKHVVQLNEALLNKREYYFGDSEHVARVMINTYFDALTDHLPSVARLEFCLARITAKLRAIEVDYADGANVHHTYLTGVVDYALLSIIHYDSGLPSCYLGNRGATIELLRRFELGSFQGTYQGLVDYLAERMTKIPRVLDWDILFIEAKRSSWFSPIGTVSPASLYQAIATCCAAKYCGSDGRRVIKMCLTSGDHWMFIIVNNDASRAYVTQVLNNSDLDRTEDALLLKAFWMVIPGQILEEHIFGKIRREAKAKASSSTDKVM</sequence>
<evidence type="ECO:0000313" key="2">
    <source>
        <dbReference type="EMBL" id="KAF9442177.1"/>
    </source>
</evidence>
<keyword evidence="3" id="KW-1185">Reference proteome</keyword>
<organism evidence="2 3">
    <name type="scientific">Macrolepiota fuliginosa MF-IS2</name>
    <dbReference type="NCBI Taxonomy" id="1400762"/>
    <lineage>
        <taxon>Eukaryota</taxon>
        <taxon>Fungi</taxon>
        <taxon>Dikarya</taxon>
        <taxon>Basidiomycota</taxon>
        <taxon>Agaricomycotina</taxon>
        <taxon>Agaricomycetes</taxon>
        <taxon>Agaricomycetidae</taxon>
        <taxon>Agaricales</taxon>
        <taxon>Agaricineae</taxon>
        <taxon>Agaricaceae</taxon>
        <taxon>Macrolepiota</taxon>
    </lineage>
</organism>
<proteinExistence type="predicted"/>
<evidence type="ECO:0000313" key="3">
    <source>
        <dbReference type="Proteomes" id="UP000807342"/>
    </source>
</evidence>
<protein>
    <submittedName>
        <fullName evidence="2">Uncharacterized protein</fullName>
    </submittedName>
</protein>
<evidence type="ECO:0000256" key="1">
    <source>
        <dbReference type="SAM" id="MobiDB-lite"/>
    </source>
</evidence>
<gene>
    <name evidence="2" type="ORF">P691DRAFT_779525</name>
</gene>
<comment type="caution">
    <text evidence="2">The sequence shown here is derived from an EMBL/GenBank/DDBJ whole genome shotgun (WGS) entry which is preliminary data.</text>
</comment>
<dbReference type="AlphaFoldDB" id="A0A9P6BWQ6"/>